<gene>
    <name evidence="1" type="ORF">WKI67_41825</name>
</gene>
<keyword evidence="1" id="KW-0378">Hydrolase</keyword>
<reference evidence="1" key="1">
    <citation type="submission" date="2024-03" db="EMBL/GenBank/DDBJ databases">
        <title>Novel Streptomyces species of biotechnological and ecological value are a feature of Machair soil.</title>
        <authorList>
            <person name="Prole J.R."/>
            <person name="Goodfellow M."/>
            <person name="Allenby N."/>
            <person name="Ward A.C."/>
        </authorList>
    </citation>
    <scope>NUCLEOTIDE SEQUENCE</scope>
    <source>
        <strain evidence="1">MS2.AVA.5</strain>
    </source>
</reference>
<protein>
    <submittedName>
        <fullName evidence="1">SGNH/GDSL hydrolase family protein</fullName>
    </submittedName>
</protein>
<proteinExistence type="predicted"/>
<evidence type="ECO:0000313" key="2">
    <source>
        <dbReference type="Proteomes" id="UP001377168"/>
    </source>
</evidence>
<dbReference type="Proteomes" id="UP001377168">
    <property type="component" value="Unassembled WGS sequence"/>
</dbReference>
<dbReference type="EMBL" id="JBBKAJ010000024">
    <property type="protein sequence ID" value="MEJ8639866.1"/>
    <property type="molecule type" value="Genomic_DNA"/>
</dbReference>
<accession>A0ACC6Q8G9</accession>
<name>A0ACC6Q8G9_9ACTN</name>
<evidence type="ECO:0000313" key="1">
    <source>
        <dbReference type="EMBL" id="MEJ8639866.1"/>
    </source>
</evidence>
<sequence>MDNSAIRNRRVRRGFLPGLLAASAVAGLGIALFGGQQVSHAAELNTAAGTRVLWLGDSIAGTEAPALGAALQASGVQFKDSSRNGGGTVVNGGDEITQMLSEGTWERLAEDLKVYKPTVIAYQVTTYDWGSPQQQRSAYEKLVAVAKDAGAKAVFVPSPPVVVEGPHAGHEAEMEKAPQVAEDVAERSGGAALFFDSSQVWGNDPSAPQAQRSPDGFHNCQQGAVSFAGWFTEQLGNREGFTPAPVGTWADGSWTATDIYSIRGC</sequence>
<keyword evidence="2" id="KW-1185">Reference proteome</keyword>
<organism evidence="1 2">
    <name type="scientific">Streptomyces achmelvichensis</name>
    <dbReference type="NCBI Taxonomy" id="3134111"/>
    <lineage>
        <taxon>Bacteria</taxon>
        <taxon>Bacillati</taxon>
        <taxon>Actinomycetota</taxon>
        <taxon>Actinomycetes</taxon>
        <taxon>Kitasatosporales</taxon>
        <taxon>Streptomycetaceae</taxon>
        <taxon>Streptomyces</taxon>
    </lineage>
</organism>
<comment type="caution">
    <text evidence="1">The sequence shown here is derived from an EMBL/GenBank/DDBJ whole genome shotgun (WGS) entry which is preliminary data.</text>
</comment>